<evidence type="ECO:0000256" key="5">
    <source>
        <dbReference type="ARBA" id="ARBA00012143"/>
    </source>
</evidence>
<evidence type="ECO:0000313" key="10">
    <source>
        <dbReference type="EMBL" id="GGM03054.1"/>
    </source>
</evidence>
<dbReference type="InterPro" id="IPR015421">
    <property type="entry name" value="PyrdxlP-dep_Trfase_major"/>
</dbReference>
<dbReference type="NCBIfam" id="NF000818">
    <property type="entry name" value="PRK00062.1"/>
    <property type="match status" value="1"/>
</dbReference>
<protein>
    <recommendedName>
        <fullName evidence="5">glutamate-1-semialdehyde 2,1-aminomutase</fullName>
        <ecNumber evidence="5">5.4.3.8</ecNumber>
    </recommendedName>
</protein>
<dbReference type="GO" id="GO:0008483">
    <property type="term" value="F:transaminase activity"/>
    <property type="evidence" value="ECO:0007669"/>
    <property type="project" value="InterPro"/>
</dbReference>
<comment type="similarity">
    <text evidence="4">Belongs to the class-III pyridoxal-phosphate-dependent aminotransferase family. HemL subfamily.</text>
</comment>
<evidence type="ECO:0000256" key="4">
    <source>
        <dbReference type="ARBA" id="ARBA00008981"/>
    </source>
</evidence>
<dbReference type="GO" id="GO:0006779">
    <property type="term" value="P:porphyrin-containing compound biosynthetic process"/>
    <property type="evidence" value="ECO:0007669"/>
    <property type="project" value="UniProtKB-KW"/>
</dbReference>
<dbReference type="PROSITE" id="PS00600">
    <property type="entry name" value="AA_TRANSFER_CLASS_3"/>
    <property type="match status" value="1"/>
</dbReference>
<dbReference type="Pfam" id="PF00202">
    <property type="entry name" value="Aminotran_3"/>
    <property type="match status" value="1"/>
</dbReference>
<dbReference type="InterPro" id="IPR015424">
    <property type="entry name" value="PyrdxlP-dep_Trfase"/>
</dbReference>
<dbReference type="EMBL" id="BMPI01000001">
    <property type="protein sequence ID" value="GGM03054.1"/>
    <property type="molecule type" value="Genomic_DNA"/>
</dbReference>
<reference evidence="10" key="2">
    <citation type="submission" date="2020-09" db="EMBL/GenBank/DDBJ databases">
        <authorList>
            <person name="Sun Q."/>
            <person name="Ohkuma M."/>
        </authorList>
    </citation>
    <scope>NUCLEOTIDE SEQUENCE</scope>
    <source>
        <strain evidence="10">JCM 19831</strain>
    </source>
</reference>
<dbReference type="GO" id="GO:0030170">
    <property type="term" value="F:pyridoxal phosphate binding"/>
    <property type="evidence" value="ECO:0007669"/>
    <property type="project" value="InterPro"/>
</dbReference>
<reference evidence="10" key="1">
    <citation type="journal article" date="2014" name="Int. J. Syst. Evol. Microbiol.">
        <title>Complete genome sequence of Corynebacterium casei LMG S-19264T (=DSM 44701T), isolated from a smear-ripened cheese.</title>
        <authorList>
            <consortium name="US DOE Joint Genome Institute (JGI-PGF)"/>
            <person name="Walter F."/>
            <person name="Albersmeier A."/>
            <person name="Kalinowski J."/>
            <person name="Ruckert C."/>
        </authorList>
    </citation>
    <scope>NUCLEOTIDE SEQUENCE</scope>
    <source>
        <strain evidence="10">JCM 19831</strain>
    </source>
</reference>
<evidence type="ECO:0000256" key="6">
    <source>
        <dbReference type="ARBA" id="ARBA00022898"/>
    </source>
</evidence>
<dbReference type="InterPro" id="IPR049704">
    <property type="entry name" value="Aminotrans_3_PPA_site"/>
</dbReference>
<dbReference type="InterPro" id="IPR015422">
    <property type="entry name" value="PyrdxlP-dep_Trfase_small"/>
</dbReference>
<organism evidence="10 11">
    <name type="scientific">Dactylosporangium sucinum</name>
    <dbReference type="NCBI Taxonomy" id="1424081"/>
    <lineage>
        <taxon>Bacteria</taxon>
        <taxon>Bacillati</taxon>
        <taxon>Actinomycetota</taxon>
        <taxon>Actinomycetes</taxon>
        <taxon>Micromonosporales</taxon>
        <taxon>Micromonosporaceae</taxon>
        <taxon>Dactylosporangium</taxon>
    </lineage>
</organism>
<sequence length="428" mass="45487">MDSTELYERAQKVLAGGVSSDARRSQFVPLYVDRAHGAHLWDADGVEYVDYVLAQGPMVLGHSAPAVVDAVHRQLTRGQAYAAQHELEVTAAELVCRLVPCAELVRFNTVGSEAVIGSWRIARGATGRQKILKFEGHYHGWLDAALWSLHPALDSAGPARSPRPVPGSGGQQLSAGTDLIIAPWNDAEALTALMSEHGHDVAAVVMEPVLCNTGCIAPVPGFLDTVQRLCREHGALLIFDEVITGFRLAPGGAQEHLGVVPDLAVFGKAIAGGLPVAAIAGKASVMDLVTRGEVGHAGTFNSNPLGMAATVGNLTVLDQDRDRIYPQLYATGRRLMAGIRSAAADAGVPMLVDGPGPVFQTYFTAAGSVRDYRDFAATDRAAAARFHRALFTRGINIVPRGLWFLSAAHTDADVDRTLEIVAEALREV</sequence>
<comment type="caution">
    <text evidence="10">The sequence shown here is derived from an EMBL/GenBank/DDBJ whole genome shotgun (WGS) entry which is preliminary data.</text>
</comment>
<dbReference type="Gene3D" id="3.40.640.10">
    <property type="entry name" value="Type I PLP-dependent aspartate aminotransferase-like (Major domain)"/>
    <property type="match status" value="1"/>
</dbReference>
<evidence type="ECO:0000256" key="2">
    <source>
        <dbReference type="ARBA" id="ARBA00001933"/>
    </source>
</evidence>
<dbReference type="FunFam" id="3.40.640.10:FF:000021">
    <property type="entry name" value="Glutamate-1-semialdehyde 2,1-aminomutase"/>
    <property type="match status" value="1"/>
</dbReference>
<evidence type="ECO:0000256" key="1">
    <source>
        <dbReference type="ARBA" id="ARBA00001579"/>
    </source>
</evidence>
<comment type="cofactor">
    <cofactor evidence="2">
        <name>pyridoxal 5'-phosphate</name>
        <dbReference type="ChEBI" id="CHEBI:597326"/>
    </cofactor>
</comment>
<keyword evidence="11" id="KW-1185">Reference proteome</keyword>
<dbReference type="SUPFAM" id="SSF53383">
    <property type="entry name" value="PLP-dependent transferases"/>
    <property type="match status" value="1"/>
</dbReference>
<proteinExistence type="inferred from homology"/>
<dbReference type="GO" id="GO:0042286">
    <property type="term" value="F:glutamate-1-semialdehyde 2,1-aminomutase activity"/>
    <property type="evidence" value="ECO:0007669"/>
    <property type="project" value="UniProtKB-EC"/>
</dbReference>
<keyword evidence="6 9" id="KW-0663">Pyridoxal phosphate</keyword>
<evidence type="ECO:0000256" key="3">
    <source>
        <dbReference type="ARBA" id="ARBA00004819"/>
    </source>
</evidence>
<keyword evidence="8" id="KW-0627">Porphyrin biosynthesis</keyword>
<name>A0A917WGV4_9ACTN</name>
<dbReference type="PANTHER" id="PTHR43713">
    <property type="entry name" value="GLUTAMATE-1-SEMIALDEHYDE 2,1-AMINOMUTASE"/>
    <property type="match status" value="1"/>
</dbReference>
<comment type="catalytic activity">
    <reaction evidence="1">
        <text>(S)-4-amino-5-oxopentanoate = 5-aminolevulinate</text>
        <dbReference type="Rhea" id="RHEA:14265"/>
        <dbReference type="ChEBI" id="CHEBI:57501"/>
        <dbReference type="ChEBI" id="CHEBI:356416"/>
        <dbReference type="EC" id="5.4.3.8"/>
    </reaction>
</comment>
<dbReference type="PANTHER" id="PTHR43713:SF3">
    <property type="entry name" value="GLUTAMATE-1-SEMIALDEHYDE 2,1-AMINOMUTASE 1, CHLOROPLASTIC-RELATED"/>
    <property type="match status" value="1"/>
</dbReference>
<dbReference type="Proteomes" id="UP000642070">
    <property type="component" value="Unassembled WGS sequence"/>
</dbReference>
<evidence type="ECO:0000256" key="7">
    <source>
        <dbReference type="ARBA" id="ARBA00023235"/>
    </source>
</evidence>
<accession>A0A917WGV4</accession>
<dbReference type="Gene3D" id="3.90.1150.10">
    <property type="entry name" value="Aspartate Aminotransferase, domain 1"/>
    <property type="match status" value="1"/>
</dbReference>
<dbReference type="RefSeq" id="WP_190247619.1">
    <property type="nucleotide sequence ID" value="NZ_BMPI01000001.1"/>
</dbReference>
<evidence type="ECO:0000256" key="9">
    <source>
        <dbReference type="RuleBase" id="RU003560"/>
    </source>
</evidence>
<dbReference type="CDD" id="cd00610">
    <property type="entry name" value="OAT_like"/>
    <property type="match status" value="1"/>
</dbReference>
<evidence type="ECO:0000256" key="8">
    <source>
        <dbReference type="ARBA" id="ARBA00023244"/>
    </source>
</evidence>
<evidence type="ECO:0000313" key="11">
    <source>
        <dbReference type="Proteomes" id="UP000642070"/>
    </source>
</evidence>
<comment type="pathway">
    <text evidence="3">Porphyrin-containing compound metabolism; protoporphyrin-IX biosynthesis; 5-aminolevulinate from L-glutamyl-tRNA(Glu): step 2/2.</text>
</comment>
<dbReference type="InterPro" id="IPR005814">
    <property type="entry name" value="Aminotrans_3"/>
</dbReference>
<keyword evidence="7" id="KW-0413">Isomerase</keyword>
<dbReference type="AlphaFoldDB" id="A0A917WGV4"/>
<gene>
    <name evidence="10" type="ORF">GCM10007977_000560</name>
</gene>
<dbReference type="EC" id="5.4.3.8" evidence="5"/>